<evidence type="ECO:0000256" key="1">
    <source>
        <dbReference type="ARBA" id="ARBA00004651"/>
    </source>
</evidence>
<protein>
    <submittedName>
        <fullName evidence="8">Oligosaccharide flippase family protein</fullName>
    </submittedName>
</protein>
<feature type="transmembrane region" description="Helical" evidence="7">
    <location>
        <begin position="37"/>
        <end position="58"/>
    </location>
</feature>
<feature type="transmembrane region" description="Helical" evidence="7">
    <location>
        <begin position="171"/>
        <end position="188"/>
    </location>
</feature>
<feature type="transmembrane region" description="Helical" evidence="7">
    <location>
        <begin position="295"/>
        <end position="318"/>
    </location>
</feature>
<evidence type="ECO:0000256" key="4">
    <source>
        <dbReference type="ARBA" id="ARBA00022692"/>
    </source>
</evidence>
<keyword evidence="9" id="KW-1185">Reference proteome</keyword>
<evidence type="ECO:0000256" key="3">
    <source>
        <dbReference type="ARBA" id="ARBA00022475"/>
    </source>
</evidence>
<dbReference type="Proteomes" id="UP001476950">
    <property type="component" value="Unassembled WGS sequence"/>
</dbReference>
<comment type="subcellular location">
    <subcellularLocation>
        <location evidence="1">Cell membrane</location>
        <topology evidence="1">Multi-pass membrane protein</topology>
    </subcellularLocation>
</comment>
<evidence type="ECO:0000256" key="6">
    <source>
        <dbReference type="ARBA" id="ARBA00023136"/>
    </source>
</evidence>
<accession>A0ABV0KLG5</accession>
<gene>
    <name evidence="8" type="ORF">NDI38_16740</name>
</gene>
<keyword evidence="5 7" id="KW-1133">Transmembrane helix</keyword>
<dbReference type="InterPro" id="IPR050833">
    <property type="entry name" value="Poly_Biosynth_Transport"/>
</dbReference>
<keyword evidence="4 7" id="KW-0812">Transmembrane</keyword>
<name>A0ABV0KLG5_9CYAN</name>
<feature type="transmembrane region" description="Helical" evidence="7">
    <location>
        <begin position="209"/>
        <end position="227"/>
    </location>
</feature>
<proteinExistence type="inferred from homology"/>
<dbReference type="PANTHER" id="PTHR30250:SF10">
    <property type="entry name" value="LIPOPOLYSACCHARIDE BIOSYNTHESIS PROTEIN WZXC"/>
    <property type="match status" value="1"/>
</dbReference>
<feature type="transmembrane region" description="Helical" evidence="7">
    <location>
        <begin position="417"/>
        <end position="437"/>
    </location>
</feature>
<organism evidence="8 9">
    <name type="scientific">Stenomitos frigidus AS-A4</name>
    <dbReference type="NCBI Taxonomy" id="2933935"/>
    <lineage>
        <taxon>Bacteria</taxon>
        <taxon>Bacillati</taxon>
        <taxon>Cyanobacteriota</taxon>
        <taxon>Cyanophyceae</taxon>
        <taxon>Leptolyngbyales</taxon>
        <taxon>Leptolyngbyaceae</taxon>
        <taxon>Stenomitos</taxon>
    </lineage>
</organism>
<feature type="transmembrane region" description="Helical" evidence="7">
    <location>
        <begin position="324"/>
        <end position="345"/>
    </location>
</feature>
<evidence type="ECO:0000256" key="5">
    <source>
        <dbReference type="ARBA" id="ARBA00022989"/>
    </source>
</evidence>
<evidence type="ECO:0000313" key="8">
    <source>
        <dbReference type="EMBL" id="MEP1060086.1"/>
    </source>
</evidence>
<feature type="transmembrane region" description="Helical" evidence="7">
    <location>
        <begin position="114"/>
        <end position="134"/>
    </location>
</feature>
<keyword evidence="6 7" id="KW-0472">Membrane</keyword>
<keyword evidence="3" id="KW-1003">Cell membrane</keyword>
<feature type="transmembrane region" description="Helical" evidence="7">
    <location>
        <begin position="384"/>
        <end position="405"/>
    </location>
</feature>
<evidence type="ECO:0000313" key="9">
    <source>
        <dbReference type="Proteomes" id="UP001476950"/>
    </source>
</evidence>
<feature type="transmembrane region" description="Helical" evidence="7">
    <location>
        <begin position="357"/>
        <end position="378"/>
    </location>
</feature>
<dbReference type="Pfam" id="PF13440">
    <property type="entry name" value="Polysacc_synt_3"/>
    <property type="match status" value="1"/>
</dbReference>
<evidence type="ECO:0000256" key="7">
    <source>
        <dbReference type="SAM" id="Phobius"/>
    </source>
</evidence>
<evidence type="ECO:0000256" key="2">
    <source>
        <dbReference type="ARBA" id="ARBA00007430"/>
    </source>
</evidence>
<sequence length="451" mass="49841">MPSLKKTAIRATVWTIAGFGASQILRFGSNLILTRLLFPELFGLMALVGTFLTGLHLFSDLGLNASIVQSKRGDDPVFLNTAWTLQIIRGAFLWLCCIGIAYPAAQYYSEPRLLWLLPLVGIDTLIGGFNSTSLATLNRHLSLKSLSLFELSGQLVSLTVTLLWAWLHPSILALIAGGLASSVFRLVQSHRLNDGKRNHLAWDRGAIKELISFGKWIFLSTAIYFLSSSTDRLILGKLVSFQLLGVYTIALTLSEVPRQIVFAVATKVIYPAYSKLVELPRSEFRAKIIQHRQPMLIVSALATASIVGLGDLVIEFLYDDRYLAATWMFPMLAIGMWPLILIQTIDQGLWALGKPNYWTFGSFLSFLCYAIGIPLGYNSPLREVGAVLAVAVSNIPVWFVVMYGLWHEKLLALRQDLLMTALFLAILSLVIAIRISTGLGTPFDALFASSQ</sequence>
<comment type="similarity">
    <text evidence="2">Belongs to the polysaccharide synthase family.</text>
</comment>
<dbReference type="EMBL" id="JAMPLM010000015">
    <property type="protein sequence ID" value="MEP1060086.1"/>
    <property type="molecule type" value="Genomic_DNA"/>
</dbReference>
<feature type="transmembrane region" description="Helical" evidence="7">
    <location>
        <begin position="78"/>
        <end position="102"/>
    </location>
</feature>
<reference evidence="8 9" key="1">
    <citation type="submission" date="2022-04" db="EMBL/GenBank/DDBJ databases">
        <title>Positive selection, recombination, and allopatry shape intraspecific diversity of widespread and dominant cyanobacteria.</title>
        <authorList>
            <person name="Wei J."/>
            <person name="Shu W."/>
            <person name="Hu C."/>
        </authorList>
    </citation>
    <scope>NUCLEOTIDE SEQUENCE [LARGE SCALE GENOMIC DNA]</scope>
    <source>
        <strain evidence="8 9">AS-A4</strain>
    </source>
</reference>
<comment type="caution">
    <text evidence="8">The sequence shown here is derived from an EMBL/GenBank/DDBJ whole genome shotgun (WGS) entry which is preliminary data.</text>
</comment>
<dbReference type="PANTHER" id="PTHR30250">
    <property type="entry name" value="PST FAMILY PREDICTED COLANIC ACID TRANSPORTER"/>
    <property type="match status" value="1"/>
</dbReference>